<gene>
    <name evidence="1" type="ORF">IWT140_01730</name>
</gene>
<dbReference type="EMBL" id="BCMH01000012">
    <property type="protein sequence ID" value="GAX04093.1"/>
    <property type="molecule type" value="Genomic_DNA"/>
</dbReference>
<name>A0A1Z5IQQ3_9LACO</name>
<sequence>MLGAMPKIERCSFCHGYGVFLQNHGACLVYDGGNVIKLMQGKEHEQKISDNGVALHIRYCPFCGRRLRN</sequence>
<reference evidence="1 2" key="1">
    <citation type="submission" date="2015-11" db="EMBL/GenBank/DDBJ databases">
        <title>Draft genome sequences of new species of the genus Lactobacillus isolated from orchardgrass silage.</title>
        <authorList>
            <person name="Tohno M."/>
            <person name="Tanizawa Y."/>
            <person name="Arita M."/>
        </authorList>
    </citation>
    <scope>NUCLEOTIDE SEQUENCE [LARGE SCALE GENOMIC DNA]</scope>
    <source>
        <strain evidence="1 2">IWT140</strain>
    </source>
</reference>
<dbReference type="AlphaFoldDB" id="A0A1Z5IQQ3"/>
<keyword evidence="2" id="KW-1185">Reference proteome</keyword>
<comment type="caution">
    <text evidence="1">The sequence shown here is derived from an EMBL/GenBank/DDBJ whole genome shotgun (WGS) entry which is preliminary data.</text>
</comment>
<evidence type="ECO:0000313" key="1">
    <source>
        <dbReference type="EMBL" id="GAX04093.1"/>
    </source>
</evidence>
<protein>
    <submittedName>
        <fullName evidence="1">Uncharacterized protein</fullName>
    </submittedName>
</protein>
<proteinExistence type="predicted"/>
<dbReference type="Proteomes" id="UP000198430">
    <property type="component" value="Unassembled WGS sequence"/>
</dbReference>
<accession>A0A1Z5IQQ3</accession>
<organism evidence="1 2">
    <name type="scientific">Secundilactobacillus pentosiphilus</name>
    <dbReference type="NCBI Taxonomy" id="1714682"/>
    <lineage>
        <taxon>Bacteria</taxon>
        <taxon>Bacillati</taxon>
        <taxon>Bacillota</taxon>
        <taxon>Bacilli</taxon>
        <taxon>Lactobacillales</taxon>
        <taxon>Lactobacillaceae</taxon>
        <taxon>Secundilactobacillus</taxon>
    </lineage>
</organism>
<evidence type="ECO:0000313" key="2">
    <source>
        <dbReference type="Proteomes" id="UP000198430"/>
    </source>
</evidence>